<feature type="domain" description="YcaO" evidence="1">
    <location>
        <begin position="63"/>
        <end position="437"/>
    </location>
</feature>
<sequence length="437" mass="51156">MYNYEKELYNLMRTVSYKSGIVKEIYTTDLSITQKNKLLGNAPRMFLSIAKINTDESGELYQGSSKSINRNKSIIKAIGESLERFCSTSNKDLLFKSVNELSKENIDYIHPNDIIEYLDNQFDDKEFGYQKYFDNDKLYWEKAINLNNNTEILIPAQKIYMKYPNYNEKYLDQRVTTGLASGSTYEQAVLSALYENIERDNFMISWLFKLKGRKIEYELNDIYNHELKNLLSLIENRMQEALHIIDISLIDNIYTIVTILENKNDNGISVTVAAATDLNPEKAILKSLEELLCTSSYSYKVFENKFNNIYPNMCVDEISTLEDHMIYYFNPKNKKNIEFWLNNKKYINIKNLHNYSSLNNYENLKLCIKLLNKVNIDTYVCDITKEDVKMYGETVVKVINPGLVDLNTHKFTIKLGNKRIQKYLKQNTINLEPHPFP</sequence>
<evidence type="ECO:0000313" key="3">
    <source>
        <dbReference type="Proteomes" id="UP000095558"/>
    </source>
</evidence>
<dbReference type="PROSITE" id="PS51664">
    <property type="entry name" value="YCAO"/>
    <property type="match status" value="1"/>
</dbReference>
<protein>
    <submittedName>
        <fullName evidence="2">Streptolysin associated protein SagD</fullName>
    </submittedName>
</protein>
<dbReference type="EMBL" id="CYZV01000023">
    <property type="protein sequence ID" value="CUO40633.1"/>
    <property type="molecule type" value="Genomic_DNA"/>
</dbReference>
<dbReference type="Proteomes" id="UP000095558">
    <property type="component" value="Unassembled WGS sequence"/>
</dbReference>
<proteinExistence type="predicted"/>
<dbReference type="AlphaFoldDB" id="A0A174ERT3"/>
<dbReference type="RefSeq" id="WP_055276968.1">
    <property type="nucleotide sequence ID" value="NZ_CYZV01000023.1"/>
</dbReference>
<name>A0A174ERT3_9CLOT</name>
<dbReference type="PANTHER" id="PTHR37809:SF1">
    <property type="entry name" value="RIBOSOMAL PROTEIN S12 METHYLTHIOTRANSFERASE ACCESSORY FACTOR YCAO"/>
    <property type="match status" value="1"/>
</dbReference>
<dbReference type="Pfam" id="PF02624">
    <property type="entry name" value="YcaO"/>
    <property type="match status" value="1"/>
</dbReference>
<evidence type="ECO:0000313" key="2">
    <source>
        <dbReference type="EMBL" id="CUO40633.1"/>
    </source>
</evidence>
<accession>A0A174ERT3</accession>
<gene>
    <name evidence="2" type="primary">sagD</name>
    <name evidence="2" type="ORF">ERS852470_02252</name>
</gene>
<dbReference type="Gene3D" id="3.30.40.250">
    <property type="match status" value="1"/>
</dbReference>
<dbReference type="Gene3D" id="3.30.1330.230">
    <property type="match status" value="1"/>
</dbReference>
<organism evidence="2 3">
    <name type="scientific">Clostridium disporicum</name>
    <dbReference type="NCBI Taxonomy" id="84024"/>
    <lineage>
        <taxon>Bacteria</taxon>
        <taxon>Bacillati</taxon>
        <taxon>Bacillota</taxon>
        <taxon>Clostridia</taxon>
        <taxon>Eubacteriales</taxon>
        <taxon>Clostridiaceae</taxon>
        <taxon>Clostridium</taxon>
    </lineage>
</organism>
<evidence type="ECO:0000259" key="1">
    <source>
        <dbReference type="PROSITE" id="PS51664"/>
    </source>
</evidence>
<dbReference type="InterPro" id="IPR003776">
    <property type="entry name" value="YcaO-like_dom"/>
</dbReference>
<dbReference type="NCBIfam" id="TIGR03604">
    <property type="entry name" value="TOMM_cyclo_SagD"/>
    <property type="match status" value="1"/>
</dbReference>
<reference evidence="2 3" key="1">
    <citation type="submission" date="2015-09" db="EMBL/GenBank/DDBJ databases">
        <authorList>
            <consortium name="Pathogen Informatics"/>
        </authorList>
    </citation>
    <scope>NUCLEOTIDE SEQUENCE [LARGE SCALE GENOMIC DNA]</scope>
    <source>
        <strain evidence="2 3">2789STDY5834855</strain>
    </source>
</reference>
<dbReference type="InterPro" id="IPR027624">
    <property type="entry name" value="TOMM_cyclo_SagD"/>
</dbReference>
<dbReference type="Gene3D" id="3.30.160.660">
    <property type="match status" value="1"/>
</dbReference>
<dbReference type="OrthoDB" id="2169335at2"/>
<dbReference type="PANTHER" id="PTHR37809">
    <property type="entry name" value="RIBOSOMAL PROTEIN S12 METHYLTHIOTRANSFERASE ACCESSORY FACTOR YCAO"/>
    <property type="match status" value="1"/>
</dbReference>